<dbReference type="Gene3D" id="1.10.10.10">
    <property type="entry name" value="Winged helix-like DNA-binding domain superfamily/Winged helix DNA-binding domain"/>
    <property type="match status" value="1"/>
</dbReference>
<keyword evidence="6" id="KW-1185">Reference proteome</keyword>
<dbReference type="OrthoDB" id="7826109at2"/>
<evidence type="ECO:0000256" key="1">
    <source>
        <dbReference type="ARBA" id="ARBA00023015"/>
    </source>
</evidence>
<dbReference type="SUPFAM" id="SSF46894">
    <property type="entry name" value="C-terminal effector domain of the bipartite response regulators"/>
    <property type="match status" value="1"/>
</dbReference>
<dbReference type="RefSeq" id="WP_108857339.1">
    <property type="nucleotide sequence ID" value="NZ_OMOI01000001.1"/>
</dbReference>
<dbReference type="Pfam" id="PF08281">
    <property type="entry name" value="Sigma70_r4_2"/>
    <property type="match status" value="1"/>
</dbReference>
<dbReference type="InterPro" id="IPR036693">
    <property type="entry name" value="TF_LuxR_autoind-bd_dom_sf"/>
</dbReference>
<evidence type="ECO:0000313" key="5">
    <source>
        <dbReference type="EMBL" id="SPF77410.1"/>
    </source>
</evidence>
<feature type="domain" description="HTH luxR-type" evidence="4">
    <location>
        <begin position="136"/>
        <end position="201"/>
    </location>
</feature>
<dbReference type="AlphaFoldDB" id="A0A2R8AN22"/>
<dbReference type="EMBL" id="OMOI01000001">
    <property type="protein sequence ID" value="SPF77410.1"/>
    <property type="molecule type" value="Genomic_DNA"/>
</dbReference>
<dbReference type="SMART" id="SM00421">
    <property type="entry name" value="HTH_LUXR"/>
    <property type="match status" value="1"/>
</dbReference>
<dbReference type="Gene3D" id="3.30.450.80">
    <property type="entry name" value="Transcription factor LuxR-like, autoinducer-binding domain"/>
    <property type="match status" value="1"/>
</dbReference>
<dbReference type="InterPro" id="IPR005143">
    <property type="entry name" value="TF_LuxR_autoind-bd_dom"/>
</dbReference>
<keyword evidence="2" id="KW-0238">DNA-binding</keyword>
<proteinExistence type="predicted"/>
<protein>
    <recommendedName>
        <fullName evidence="4">HTH luxR-type domain-containing protein</fullName>
    </recommendedName>
</protein>
<dbReference type="InterPro" id="IPR016032">
    <property type="entry name" value="Sig_transdc_resp-reg_C-effctor"/>
</dbReference>
<evidence type="ECO:0000313" key="6">
    <source>
        <dbReference type="Proteomes" id="UP000244911"/>
    </source>
</evidence>
<name>A0A2R8AN22_9RHOB</name>
<reference evidence="5 6" key="1">
    <citation type="submission" date="2018-03" db="EMBL/GenBank/DDBJ databases">
        <authorList>
            <person name="Keele B.F."/>
        </authorList>
    </citation>
    <scope>NUCLEOTIDE SEQUENCE [LARGE SCALE GENOMIC DNA]</scope>
    <source>
        <strain evidence="5 6">CECT 8811</strain>
    </source>
</reference>
<evidence type="ECO:0000256" key="3">
    <source>
        <dbReference type="ARBA" id="ARBA00023163"/>
    </source>
</evidence>
<gene>
    <name evidence="5" type="ORF">ALP8811_02437</name>
</gene>
<sequence length="203" mass="22375">MQWKTDLSERLTIVDSLAPSGYALGLHARNGAPFMLLQTYDPEWSAKYVDEGYMMVDPLVLWGVQNEGAIRWSDLEFPDPHKVFAQAASYGAKYGVAVSIGPITSRSIGGFARADREFTDTEMQHLLEVITEIHLGTQPPKSLTPAQRAALQLVAKGFRHAEAAAKLGISESALKARLSSARDRLSARTTSEAIQRAQENRYI</sequence>
<evidence type="ECO:0000259" key="4">
    <source>
        <dbReference type="PROSITE" id="PS50043"/>
    </source>
</evidence>
<dbReference type="GO" id="GO:0006352">
    <property type="term" value="P:DNA-templated transcription initiation"/>
    <property type="evidence" value="ECO:0007669"/>
    <property type="project" value="InterPro"/>
</dbReference>
<dbReference type="InterPro" id="IPR013249">
    <property type="entry name" value="RNA_pol_sigma70_r4_t2"/>
</dbReference>
<organism evidence="5 6">
    <name type="scientific">Aliiroseovarius pelagivivens</name>
    <dbReference type="NCBI Taxonomy" id="1639690"/>
    <lineage>
        <taxon>Bacteria</taxon>
        <taxon>Pseudomonadati</taxon>
        <taxon>Pseudomonadota</taxon>
        <taxon>Alphaproteobacteria</taxon>
        <taxon>Rhodobacterales</taxon>
        <taxon>Paracoccaceae</taxon>
        <taxon>Aliiroseovarius</taxon>
    </lineage>
</organism>
<dbReference type="InterPro" id="IPR000792">
    <property type="entry name" value="Tscrpt_reg_LuxR_C"/>
</dbReference>
<dbReference type="Proteomes" id="UP000244911">
    <property type="component" value="Unassembled WGS sequence"/>
</dbReference>
<dbReference type="SUPFAM" id="SSF75516">
    <property type="entry name" value="Pheromone-binding domain of LuxR-like quorum-sensing transcription factors"/>
    <property type="match status" value="1"/>
</dbReference>
<dbReference type="InterPro" id="IPR036388">
    <property type="entry name" value="WH-like_DNA-bd_sf"/>
</dbReference>
<dbReference type="Pfam" id="PF03472">
    <property type="entry name" value="Autoind_bind"/>
    <property type="match status" value="1"/>
</dbReference>
<dbReference type="GO" id="GO:0003677">
    <property type="term" value="F:DNA binding"/>
    <property type="evidence" value="ECO:0007669"/>
    <property type="project" value="UniProtKB-KW"/>
</dbReference>
<dbReference type="GO" id="GO:0016987">
    <property type="term" value="F:sigma factor activity"/>
    <property type="evidence" value="ECO:0007669"/>
    <property type="project" value="InterPro"/>
</dbReference>
<keyword evidence="3" id="KW-0804">Transcription</keyword>
<dbReference type="PROSITE" id="PS50043">
    <property type="entry name" value="HTH_LUXR_2"/>
    <property type="match status" value="1"/>
</dbReference>
<evidence type="ECO:0000256" key="2">
    <source>
        <dbReference type="ARBA" id="ARBA00023125"/>
    </source>
</evidence>
<accession>A0A2R8AN22</accession>
<keyword evidence="1" id="KW-0805">Transcription regulation</keyword>